<dbReference type="Proteomes" id="UP000004095">
    <property type="component" value="Unassembled WGS sequence"/>
</dbReference>
<comment type="caution">
    <text evidence="2">The sequence shown here is derived from an EMBL/GenBank/DDBJ whole genome shotgun (WGS) entry which is preliminary data.</text>
</comment>
<protein>
    <submittedName>
        <fullName evidence="2">Helicase, putative</fullName>
    </submittedName>
</protein>
<dbReference type="EMBL" id="AAWS01000063">
    <property type="protein sequence ID" value="EAY24684.1"/>
    <property type="molecule type" value="Genomic_DNA"/>
</dbReference>
<feature type="domain" description="Helicase-associated" evidence="1">
    <location>
        <begin position="88"/>
        <end position="146"/>
    </location>
</feature>
<proteinExistence type="predicted"/>
<dbReference type="Gene3D" id="6.10.140.530">
    <property type="match status" value="10"/>
</dbReference>
<evidence type="ECO:0000313" key="3">
    <source>
        <dbReference type="Proteomes" id="UP000004095"/>
    </source>
</evidence>
<feature type="domain" description="Helicase-associated" evidence="1">
    <location>
        <begin position="302"/>
        <end position="365"/>
    </location>
</feature>
<name>A1ZY32_MICM2</name>
<gene>
    <name evidence="2" type="ORF">M23134_02994</name>
</gene>
<feature type="domain" description="Helicase-associated" evidence="1">
    <location>
        <begin position="152"/>
        <end position="211"/>
    </location>
</feature>
<keyword evidence="2" id="KW-0547">Nucleotide-binding</keyword>
<dbReference type="OrthoDB" id="844469at2"/>
<dbReference type="eggNOG" id="COG1061">
    <property type="taxonomic scope" value="Bacteria"/>
</dbReference>
<dbReference type="PANTHER" id="PTHR33418">
    <property type="entry name" value="HELICASE-ASSOCIATED"/>
    <property type="match status" value="1"/>
</dbReference>
<dbReference type="GO" id="GO:0004386">
    <property type="term" value="F:helicase activity"/>
    <property type="evidence" value="ECO:0007669"/>
    <property type="project" value="UniProtKB-KW"/>
</dbReference>
<keyword evidence="2" id="KW-0378">Hydrolase</keyword>
<dbReference type="PANTHER" id="PTHR33418:SF1">
    <property type="entry name" value="HELICASE-ASSOCIATED DOMAIN-CONTAINING PROTEIN"/>
    <property type="match status" value="1"/>
</dbReference>
<feature type="domain" description="Helicase-associated" evidence="1">
    <location>
        <begin position="519"/>
        <end position="581"/>
    </location>
</feature>
<organism evidence="2 3">
    <name type="scientific">Microscilla marina ATCC 23134</name>
    <dbReference type="NCBI Taxonomy" id="313606"/>
    <lineage>
        <taxon>Bacteria</taxon>
        <taxon>Pseudomonadati</taxon>
        <taxon>Bacteroidota</taxon>
        <taxon>Cytophagia</taxon>
        <taxon>Cytophagales</taxon>
        <taxon>Microscillaceae</taxon>
        <taxon>Microscilla</taxon>
    </lineage>
</organism>
<keyword evidence="3" id="KW-1185">Reference proteome</keyword>
<dbReference type="AlphaFoldDB" id="A1ZY32"/>
<feature type="domain" description="Helicase-associated" evidence="1">
    <location>
        <begin position="668"/>
        <end position="728"/>
    </location>
</feature>
<reference evidence="2 3" key="1">
    <citation type="submission" date="2007-01" db="EMBL/GenBank/DDBJ databases">
        <authorList>
            <person name="Haygood M."/>
            <person name="Podell S."/>
            <person name="Anderson C."/>
            <person name="Hopkinson B."/>
            <person name="Roe K."/>
            <person name="Barbeau K."/>
            <person name="Gaasterland T."/>
            <person name="Ferriera S."/>
            <person name="Johnson J."/>
            <person name="Kravitz S."/>
            <person name="Beeson K."/>
            <person name="Sutton G."/>
            <person name="Rogers Y.-H."/>
            <person name="Friedman R."/>
            <person name="Frazier M."/>
            <person name="Venter J.C."/>
        </authorList>
    </citation>
    <scope>NUCLEOTIDE SEQUENCE [LARGE SCALE GENOMIC DNA]</scope>
    <source>
        <strain evidence="2 3">ATCC 23134</strain>
    </source>
</reference>
<feature type="domain" description="Helicase-associated" evidence="1">
    <location>
        <begin position="444"/>
        <end position="505"/>
    </location>
</feature>
<dbReference type="RefSeq" id="WP_002704278.1">
    <property type="nucleotide sequence ID" value="NZ_AAWS01000063.1"/>
</dbReference>
<keyword evidence="2" id="KW-0347">Helicase</keyword>
<feature type="domain" description="Helicase-associated" evidence="1">
    <location>
        <begin position="20"/>
        <end position="79"/>
    </location>
</feature>
<evidence type="ECO:0000313" key="2">
    <source>
        <dbReference type="EMBL" id="EAY24684.1"/>
    </source>
</evidence>
<dbReference type="InterPro" id="IPR005114">
    <property type="entry name" value="Helicase_assoc"/>
</dbReference>
<sequence length="739" mass="88198">MEDKEWTYPFDKPHSWDWRDEQWYMRYLELKAYKKMYGDCRVPRGWEKNQALAGWVKEQRSNKKKMVSWRVELLNQLGFTWAIRPSKVAWEVHYEELIDFKKKHGHCNVTKSFNKKLGFWVNTQRNKYKDNSLAPERRQRLEAIGFSWSARESNWMISYALLEDFHALHGHCRVTTTDQNTSSLGYWVRHQRRHKDKLSPKQLELLNQLNFDWEVSRKEHPFLQKHFEQQWMACFEELKQLTATQGHCEVPPEQTKLNAWVSTQRTCFKKQTLSQERTDLLNSIGFEWVRDSHLSRTTLGEHEKKWMEMFEQLKLFQEAQGHCYVPRSESKEMKKLGEWVSNQRLYHKRGTLSKARATLLENIGFDWGGAALAESKWTAMFQKLKAFQATHGHFRIVRNTEELKKLGQWVSNQRLKYNRGKLAPEKVELFDSINFSWEGNERLDEQWMEMFKRLKSFEAEHGHCNPPRNTGQTKKLNSWITRQRKERKESKLAQERIHLLDSLHFEWSREGKVIYTEAHEQDWMESFEELKAFRASHGHCNVPHSNEQTKKLAGWVGHQRQRYKKGTILPYRVDLLNGLGFEWSRKGKVADIGRRKDQWAKRFEELKQFKTEHGHCNVTRTQSNSLGRWVHFQRDRFKKGRLPQNRVDLLNSLGFVWVQSSRAIPVGAAWKQSFEALKAFNEEHGHFRLSKKQPRQKMLSHWVDHQRDCFKKGTLSTVKINLLNSIGFVWNPPKTKKTN</sequence>
<feature type="domain" description="Helicase-associated" evidence="1">
    <location>
        <begin position="228"/>
        <end position="286"/>
    </location>
</feature>
<feature type="domain" description="Helicase-associated" evidence="1">
    <location>
        <begin position="374"/>
        <end position="435"/>
    </location>
</feature>
<accession>A1ZY32</accession>
<feature type="domain" description="Helicase-associated" evidence="1">
    <location>
        <begin position="596"/>
        <end position="655"/>
    </location>
</feature>
<evidence type="ECO:0000259" key="1">
    <source>
        <dbReference type="Pfam" id="PF03457"/>
    </source>
</evidence>
<keyword evidence="2" id="KW-0067">ATP-binding</keyword>
<dbReference type="Pfam" id="PF03457">
    <property type="entry name" value="HA"/>
    <property type="match status" value="10"/>
</dbReference>